<reference evidence="1 2" key="1">
    <citation type="submission" date="2018-03" db="EMBL/GenBank/DDBJ databases">
        <title>Defining the species Micromonospora saelicesensis and Micromonospora noduli under the framework of genomics.</title>
        <authorList>
            <person name="Riesco R."/>
            <person name="Trujillo M.E."/>
        </authorList>
    </citation>
    <scope>NUCLEOTIDE SEQUENCE [LARGE SCALE GENOMIC DNA]</scope>
    <source>
        <strain evidence="1 2">PSN13</strain>
    </source>
</reference>
<name>A0A328NQL8_9ACTN</name>
<accession>A0A328NQL8</accession>
<organism evidence="1 2">
    <name type="scientific">Micromonospora saelicesensis</name>
    <dbReference type="NCBI Taxonomy" id="285676"/>
    <lineage>
        <taxon>Bacteria</taxon>
        <taxon>Bacillati</taxon>
        <taxon>Actinomycetota</taxon>
        <taxon>Actinomycetes</taxon>
        <taxon>Micromonosporales</taxon>
        <taxon>Micromonosporaceae</taxon>
        <taxon>Micromonospora</taxon>
    </lineage>
</organism>
<proteinExistence type="predicted"/>
<gene>
    <name evidence="1" type="ORF">PSN13_01346</name>
</gene>
<evidence type="ECO:0000313" key="1">
    <source>
        <dbReference type="EMBL" id="RAO37364.1"/>
    </source>
</evidence>
<dbReference type="Proteomes" id="UP000249419">
    <property type="component" value="Unassembled WGS sequence"/>
</dbReference>
<dbReference type="EMBL" id="PYAG01000005">
    <property type="protein sequence ID" value="RAO37364.1"/>
    <property type="molecule type" value="Genomic_DNA"/>
</dbReference>
<sequence length="84" mass="8973">MGVLGRWETAIASIPQDATVDDLLLMGRPRADGSASRLVASLLAQRVRRQAAHLGVAHLIITTAEYGDAPHESLTSFRPATARP</sequence>
<comment type="caution">
    <text evidence="1">The sequence shown here is derived from an EMBL/GenBank/DDBJ whole genome shotgun (WGS) entry which is preliminary data.</text>
</comment>
<evidence type="ECO:0000313" key="2">
    <source>
        <dbReference type="Proteomes" id="UP000249419"/>
    </source>
</evidence>
<dbReference type="AlphaFoldDB" id="A0A328NQL8"/>
<protein>
    <submittedName>
        <fullName evidence="1">Uncharacterized protein</fullName>
    </submittedName>
</protein>